<evidence type="ECO:0000313" key="2">
    <source>
        <dbReference type="EMBL" id="CCM04779.1"/>
    </source>
</evidence>
<dbReference type="InterPro" id="IPR011047">
    <property type="entry name" value="Quinoprotein_ADH-like_sf"/>
</dbReference>
<dbReference type="SUPFAM" id="SSF50998">
    <property type="entry name" value="Quinoprotein alcohol dehydrogenase-like"/>
    <property type="match status" value="1"/>
</dbReference>
<dbReference type="RefSeq" id="XP_012184062.1">
    <property type="nucleotide sequence ID" value="XM_012328672.1"/>
</dbReference>
<dbReference type="InParanoid" id="J4H4D0"/>
<evidence type="ECO:0000313" key="3">
    <source>
        <dbReference type="Proteomes" id="UP000006352"/>
    </source>
</evidence>
<accession>J4H4D0</accession>
<sequence length="460" mass="51881">MSAHLQLLPVDVALSIIKFLYLPDIRALRLVSRVFDDLITDNEGTVYHHAALLHQYAPSIHEKLSDVVEGRPGLCLDETASWKLLCQQWFQLDKNWTGSGRVKTTIFFKQNRDVSNILSDEKHGLLITVHAGNASRAYQNSCLRVTDIKTEEELWTLPSPHVSNISYVYYSHGFLIIGRFGDRLLWEVWRLKSELTPQNTSVDSPPDEAQFLAFRYAEERHRSTKRGHFAPWALLSVPEPTSIHRFLYPTFTAASSLKAYFYDVSSGRRVQVFPDLQQFHGVSPQLGPLRSVDTSTRYLLVCGHLALRIFDRETGAMILGLGSYMTEYSKVSVTTQLDRSGKTKESFIMPLQLPVSISSAASRHATSWPAFIDARFSGTNPDLLILLSDNRLLLLQNFMRVACGQVSLQDAVLQIKIDVKVLPVPRYGHCPVSLGVEDNRICIVSVCQFSSYLLGSFCDL</sequence>
<dbReference type="GeneID" id="24099690"/>
<dbReference type="InterPro" id="IPR036047">
    <property type="entry name" value="F-box-like_dom_sf"/>
</dbReference>
<feature type="domain" description="F-box" evidence="1">
    <location>
        <begin position="2"/>
        <end position="50"/>
    </location>
</feature>
<dbReference type="HOGENOM" id="CLU_021592_2_0_1"/>
<reference evidence="2 3" key="1">
    <citation type="journal article" date="2012" name="Appl. Environ. Microbiol.">
        <title>Short-read sequencing for genomic analysis of the brown rot fungus Fibroporia radiculosa.</title>
        <authorList>
            <person name="Tang J.D."/>
            <person name="Perkins A.D."/>
            <person name="Sonstegard T.S."/>
            <person name="Schroeder S.G."/>
            <person name="Burgess S.C."/>
            <person name="Diehl S.V."/>
        </authorList>
    </citation>
    <scope>NUCLEOTIDE SEQUENCE [LARGE SCALE GENOMIC DNA]</scope>
    <source>
        <strain evidence="2 3">TFFH 294</strain>
    </source>
</reference>
<keyword evidence="3" id="KW-1185">Reference proteome</keyword>
<dbReference type="Proteomes" id="UP000006352">
    <property type="component" value="Unassembled WGS sequence"/>
</dbReference>
<dbReference type="SUPFAM" id="SSF81383">
    <property type="entry name" value="F-box domain"/>
    <property type="match status" value="1"/>
</dbReference>
<dbReference type="AlphaFoldDB" id="J4H4D0"/>
<dbReference type="OrthoDB" id="550575at2759"/>
<gene>
    <name evidence="2" type="ORF">FIBRA_06970</name>
</gene>
<proteinExistence type="predicted"/>
<organism evidence="2 3">
    <name type="scientific">Fibroporia radiculosa</name>
    <dbReference type="NCBI Taxonomy" id="599839"/>
    <lineage>
        <taxon>Eukaryota</taxon>
        <taxon>Fungi</taxon>
        <taxon>Dikarya</taxon>
        <taxon>Basidiomycota</taxon>
        <taxon>Agaricomycotina</taxon>
        <taxon>Agaricomycetes</taxon>
        <taxon>Polyporales</taxon>
        <taxon>Fibroporiaceae</taxon>
        <taxon>Fibroporia</taxon>
    </lineage>
</organism>
<evidence type="ECO:0000259" key="1">
    <source>
        <dbReference type="PROSITE" id="PS50181"/>
    </source>
</evidence>
<dbReference type="Gene3D" id="1.20.1280.50">
    <property type="match status" value="1"/>
</dbReference>
<name>J4H4D0_9APHY</name>
<dbReference type="STRING" id="599839.J4H4D0"/>
<protein>
    <recommendedName>
        <fullName evidence="1">F-box domain-containing protein</fullName>
    </recommendedName>
</protein>
<dbReference type="EMBL" id="HE797168">
    <property type="protein sequence ID" value="CCM04779.1"/>
    <property type="molecule type" value="Genomic_DNA"/>
</dbReference>
<dbReference type="PROSITE" id="PS50181">
    <property type="entry name" value="FBOX"/>
    <property type="match status" value="1"/>
</dbReference>
<dbReference type="InterPro" id="IPR001810">
    <property type="entry name" value="F-box_dom"/>
</dbReference>